<gene>
    <name evidence="2" type="ORF">EEJ42_24755</name>
</gene>
<dbReference type="Proteomes" id="UP000275401">
    <property type="component" value="Unassembled WGS sequence"/>
</dbReference>
<sequence>MKLIEHLEERLGAIRHGWSYNESGRPMPFKVACLGDGPMPDIDSYATVGLSQTDLISRTSGRIIHQEIFISVDSKYTDGPYPGILQQIGLELIREDEALLRGDVIGPRDPILPGSKIEAFYAAIPVYYDKEFAAVRIEGGVEVVITWLVPITRKEAEFVSRQGWERFEDEVVRHDPEFHDLFRDEIPLPEN</sequence>
<organism evidence="2 3">
    <name type="scientific">Streptomyces botrytidirepellens</name>
    <dbReference type="NCBI Taxonomy" id="2486417"/>
    <lineage>
        <taxon>Bacteria</taxon>
        <taxon>Bacillati</taxon>
        <taxon>Actinomycetota</taxon>
        <taxon>Actinomycetes</taxon>
        <taxon>Kitasatosporales</taxon>
        <taxon>Streptomycetaceae</taxon>
        <taxon>Streptomyces</taxon>
    </lineage>
</organism>
<dbReference type="InterPro" id="IPR020941">
    <property type="entry name" value="SUFU-like_domain"/>
</dbReference>
<name>A0A3M8VSP4_9ACTN</name>
<comment type="caution">
    <text evidence="2">The sequence shown here is derived from an EMBL/GenBank/DDBJ whole genome shotgun (WGS) entry which is preliminary data.</text>
</comment>
<dbReference type="EMBL" id="RIBZ01000297">
    <property type="protein sequence ID" value="RNG19599.1"/>
    <property type="molecule type" value="Genomic_DNA"/>
</dbReference>
<feature type="domain" description="Suppressor of fused-like" evidence="1">
    <location>
        <begin position="28"/>
        <end position="183"/>
    </location>
</feature>
<proteinExistence type="predicted"/>
<keyword evidence="3" id="KW-1185">Reference proteome</keyword>
<accession>A0A3M8VSP4</accession>
<reference evidence="2 3" key="1">
    <citation type="submission" date="2018-11" db="EMBL/GenBank/DDBJ databases">
        <title>The Potential of Streptomyces as Biocontrol Agents against the Tomato grey mould, Botrytis cinerea (Gray mold) Frontiers in Microbiology.</title>
        <authorList>
            <person name="Li D."/>
        </authorList>
    </citation>
    <scope>NUCLEOTIDE SEQUENCE [LARGE SCALE GENOMIC DNA]</scope>
    <source>
        <strain evidence="2 3">NEAU-LD23</strain>
    </source>
</reference>
<evidence type="ECO:0000259" key="1">
    <source>
        <dbReference type="Pfam" id="PF05076"/>
    </source>
</evidence>
<evidence type="ECO:0000313" key="2">
    <source>
        <dbReference type="EMBL" id="RNG19599.1"/>
    </source>
</evidence>
<dbReference type="Pfam" id="PF05076">
    <property type="entry name" value="SUFU"/>
    <property type="match status" value="1"/>
</dbReference>
<dbReference type="AlphaFoldDB" id="A0A3M8VSP4"/>
<dbReference type="RefSeq" id="WP_123103011.1">
    <property type="nucleotide sequence ID" value="NZ_RIBZ01000297.1"/>
</dbReference>
<protein>
    <submittedName>
        <fullName evidence="2">Suppressor of fused domain protein</fullName>
    </submittedName>
</protein>
<evidence type="ECO:0000313" key="3">
    <source>
        <dbReference type="Proteomes" id="UP000275401"/>
    </source>
</evidence>